<accession>A0ABT4W2G5</accession>
<evidence type="ECO:0000313" key="2">
    <source>
        <dbReference type="EMBL" id="MDA5094706.1"/>
    </source>
</evidence>
<dbReference type="Proteomes" id="UP001528040">
    <property type="component" value="Unassembled WGS sequence"/>
</dbReference>
<proteinExistence type="predicted"/>
<dbReference type="Pfam" id="PF12680">
    <property type="entry name" value="SnoaL_2"/>
    <property type="match status" value="1"/>
</dbReference>
<feature type="domain" description="SnoaL-like" evidence="1">
    <location>
        <begin position="13"/>
        <end position="107"/>
    </location>
</feature>
<dbReference type="Gene3D" id="3.10.450.50">
    <property type="match status" value="1"/>
</dbReference>
<sequence>MIDLMAVSKIAADYTAAWNSKSAEAVASFFAEDGEIIINRGEPWRGRARVQEMAEGFYADVPDLILSCDDIRLSGSHAVFVWTFAGHDATTGHHLTIRGWEEWELDDALKVKSSRGWFNAEDYARQVEGL</sequence>
<evidence type="ECO:0000259" key="1">
    <source>
        <dbReference type="Pfam" id="PF12680"/>
    </source>
</evidence>
<dbReference type="InterPro" id="IPR011944">
    <property type="entry name" value="Steroid_delta5-4_isomerase"/>
</dbReference>
<dbReference type="NCBIfam" id="TIGR02246">
    <property type="entry name" value="SgcJ/EcaC family oxidoreductase"/>
    <property type="match status" value="1"/>
</dbReference>
<dbReference type="InterPro" id="IPR037401">
    <property type="entry name" value="SnoaL-like"/>
</dbReference>
<dbReference type="EMBL" id="JAQIIO010000005">
    <property type="protein sequence ID" value="MDA5094706.1"/>
    <property type="molecule type" value="Genomic_DNA"/>
</dbReference>
<comment type="caution">
    <text evidence="2">The sequence shown here is derived from an EMBL/GenBank/DDBJ whole genome shotgun (WGS) entry which is preliminary data.</text>
</comment>
<dbReference type="RefSeq" id="WP_271054410.1">
    <property type="nucleotide sequence ID" value="NZ_JAQIIO010000005.1"/>
</dbReference>
<keyword evidence="3" id="KW-1185">Reference proteome</keyword>
<protein>
    <submittedName>
        <fullName evidence="2">Nuclear transport factor 2 family protein</fullName>
    </submittedName>
</protein>
<gene>
    <name evidence="2" type="ORF">O2N63_11485</name>
</gene>
<dbReference type="SUPFAM" id="SSF54427">
    <property type="entry name" value="NTF2-like"/>
    <property type="match status" value="1"/>
</dbReference>
<dbReference type="InterPro" id="IPR032710">
    <property type="entry name" value="NTF2-like_dom_sf"/>
</dbReference>
<evidence type="ECO:0000313" key="3">
    <source>
        <dbReference type="Proteomes" id="UP001528040"/>
    </source>
</evidence>
<reference evidence="2 3" key="1">
    <citation type="submission" date="2023-01" db="EMBL/GenBank/DDBJ databases">
        <authorList>
            <person name="Yoon J.-W."/>
        </authorList>
    </citation>
    <scope>NUCLEOTIDE SEQUENCE [LARGE SCALE GENOMIC DNA]</scope>
    <source>
        <strain evidence="2 3">KMU-50</strain>
    </source>
</reference>
<name>A0ABT4W2G5_9RHOB</name>
<organism evidence="2 3">
    <name type="scientific">Aliiroseovarius salicola</name>
    <dbReference type="NCBI Taxonomy" id="3009082"/>
    <lineage>
        <taxon>Bacteria</taxon>
        <taxon>Pseudomonadati</taxon>
        <taxon>Pseudomonadota</taxon>
        <taxon>Alphaproteobacteria</taxon>
        <taxon>Rhodobacterales</taxon>
        <taxon>Paracoccaceae</taxon>
        <taxon>Aliiroseovarius</taxon>
    </lineage>
</organism>